<evidence type="ECO:0000256" key="3">
    <source>
        <dbReference type="ARBA" id="ARBA00022884"/>
    </source>
</evidence>
<gene>
    <name evidence="6" type="primary">rpsG</name>
    <name evidence="9" type="ORF">CYPRO_0811</name>
</gene>
<dbReference type="PROSITE" id="PS00052">
    <property type="entry name" value="RIBOSOMAL_S7"/>
    <property type="match status" value="1"/>
</dbReference>
<evidence type="ECO:0000313" key="10">
    <source>
        <dbReference type="Proteomes" id="UP000254808"/>
    </source>
</evidence>
<keyword evidence="10" id="KW-1185">Reference proteome</keyword>
<reference evidence="9 10" key="1">
    <citation type="submission" date="2018-03" db="EMBL/GenBank/DDBJ databases">
        <title>Phenotypic and genomic properties of Cyclonatronum proteinivorum gen. nov., sp. nov., a haloalkaliphilic bacteroidete from soda lakes possessing Na+-translocating rhodopsin.</title>
        <authorList>
            <person name="Toshchakov S.V."/>
            <person name="Korzhenkov A."/>
            <person name="Samarov N.I."/>
            <person name="Kublanov I.V."/>
            <person name="Muntyan M.S."/>
            <person name="Sorokin D.Y."/>
        </authorList>
    </citation>
    <scope>NUCLEOTIDE SEQUENCE [LARGE SCALE GENOMIC DNA]</scope>
    <source>
        <strain evidence="9 10">Omega</strain>
    </source>
</reference>
<dbReference type="KEGG" id="cprv:CYPRO_0811"/>
<keyword evidence="3 6" id="KW-0694">RNA-binding</keyword>
<dbReference type="PANTHER" id="PTHR11205">
    <property type="entry name" value="RIBOSOMAL PROTEIN S7"/>
    <property type="match status" value="1"/>
</dbReference>
<evidence type="ECO:0000256" key="2">
    <source>
        <dbReference type="ARBA" id="ARBA00022730"/>
    </source>
</evidence>
<protein>
    <recommendedName>
        <fullName evidence="6">Small ribosomal subunit protein uS7</fullName>
    </recommendedName>
</protein>
<evidence type="ECO:0000256" key="7">
    <source>
        <dbReference type="RuleBase" id="RU003619"/>
    </source>
</evidence>
<dbReference type="RefSeq" id="WP_114983386.1">
    <property type="nucleotide sequence ID" value="NZ_CP027806.1"/>
</dbReference>
<feature type="domain" description="Small ribosomal subunit protein uS7" evidence="8">
    <location>
        <begin position="1"/>
        <end position="148"/>
    </location>
</feature>
<dbReference type="AlphaFoldDB" id="A0A345UHY6"/>
<dbReference type="Pfam" id="PF00177">
    <property type="entry name" value="Ribosomal_S7"/>
    <property type="match status" value="1"/>
</dbReference>
<evidence type="ECO:0000256" key="4">
    <source>
        <dbReference type="ARBA" id="ARBA00022980"/>
    </source>
</evidence>
<dbReference type="InterPro" id="IPR000235">
    <property type="entry name" value="Ribosomal_uS7"/>
</dbReference>
<evidence type="ECO:0000256" key="6">
    <source>
        <dbReference type="HAMAP-Rule" id="MF_00480"/>
    </source>
</evidence>
<evidence type="ECO:0000259" key="8">
    <source>
        <dbReference type="Pfam" id="PF00177"/>
    </source>
</evidence>
<dbReference type="InterPro" id="IPR023798">
    <property type="entry name" value="Ribosomal_uS7_dom"/>
</dbReference>
<dbReference type="NCBIfam" id="TIGR01029">
    <property type="entry name" value="rpsG_bact"/>
    <property type="match status" value="1"/>
</dbReference>
<dbReference type="CDD" id="cd14869">
    <property type="entry name" value="uS7_Bacteria"/>
    <property type="match status" value="1"/>
</dbReference>
<comment type="similarity">
    <text evidence="1 6 7">Belongs to the universal ribosomal protein uS7 family.</text>
</comment>
<dbReference type="GO" id="GO:0006412">
    <property type="term" value="P:translation"/>
    <property type="evidence" value="ECO:0007669"/>
    <property type="project" value="UniProtKB-UniRule"/>
</dbReference>
<dbReference type="PIRSF" id="PIRSF002122">
    <property type="entry name" value="RPS7p_RPS7a_RPS5e_RPS7o"/>
    <property type="match status" value="1"/>
</dbReference>
<dbReference type="HAMAP" id="MF_00480_B">
    <property type="entry name" value="Ribosomal_uS7_B"/>
    <property type="match status" value="1"/>
</dbReference>
<keyword evidence="2 6" id="KW-0699">rRNA-binding</keyword>
<dbReference type="FunFam" id="1.10.455.10:FF:000001">
    <property type="entry name" value="30S ribosomal protein S7"/>
    <property type="match status" value="1"/>
</dbReference>
<proteinExistence type="inferred from homology"/>
<evidence type="ECO:0000313" key="9">
    <source>
        <dbReference type="EMBL" id="AXJ00088.1"/>
    </source>
</evidence>
<evidence type="ECO:0000256" key="5">
    <source>
        <dbReference type="ARBA" id="ARBA00023274"/>
    </source>
</evidence>
<keyword evidence="5 6" id="KW-0687">Ribonucleoprotein</keyword>
<keyword evidence="4 6" id="KW-0689">Ribosomal protein</keyword>
<sequence length="155" mass="17818">MRRKTAERRQVVADPQFKDQTVTRFVNCLMKDGKKSVARRILYQAFEIIEEKTGKPGIEIFRSALTNASPMIEVKSRRVGGSTYQVPVEVRQERSTALSMRWIIRSAKNRNDKSMAGRLSRELMDAANNEGGAVRKRDETHRMAEANKAFAHFRF</sequence>
<dbReference type="GO" id="GO:0003735">
    <property type="term" value="F:structural constituent of ribosome"/>
    <property type="evidence" value="ECO:0007669"/>
    <property type="project" value="InterPro"/>
</dbReference>
<organism evidence="9 10">
    <name type="scientific">Cyclonatronum proteinivorum</name>
    <dbReference type="NCBI Taxonomy" id="1457365"/>
    <lineage>
        <taxon>Bacteria</taxon>
        <taxon>Pseudomonadati</taxon>
        <taxon>Balneolota</taxon>
        <taxon>Balneolia</taxon>
        <taxon>Balneolales</taxon>
        <taxon>Cyclonatronaceae</taxon>
        <taxon>Cyclonatronum</taxon>
    </lineage>
</organism>
<dbReference type="InterPro" id="IPR036823">
    <property type="entry name" value="Ribosomal_uS7_dom_sf"/>
</dbReference>
<dbReference type="SUPFAM" id="SSF47973">
    <property type="entry name" value="Ribosomal protein S7"/>
    <property type="match status" value="1"/>
</dbReference>
<dbReference type="EMBL" id="CP027806">
    <property type="protein sequence ID" value="AXJ00088.1"/>
    <property type="molecule type" value="Genomic_DNA"/>
</dbReference>
<keyword evidence="6" id="KW-0820">tRNA-binding</keyword>
<dbReference type="GO" id="GO:0000049">
    <property type="term" value="F:tRNA binding"/>
    <property type="evidence" value="ECO:0007669"/>
    <property type="project" value="UniProtKB-UniRule"/>
</dbReference>
<dbReference type="Proteomes" id="UP000254808">
    <property type="component" value="Chromosome"/>
</dbReference>
<evidence type="ECO:0000256" key="1">
    <source>
        <dbReference type="ARBA" id="ARBA00007151"/>
    </source>
</evidence>
<dbReference type="Gene3D" id="1.10.455.10">
    <property type="entry name" value="Ribosomal protein S7 domain"/>
    <property type="match status" value="1"/>
</dbReference>
<dbReference type="OrthoDB" id="9807653at2"/>
<dbReference type="GO" id="GO:0015935">
    <property type="term" value="C:small ribosomal subunit"/>
    <property type="evidence" value="ECO:0007669"/>
    <property type="project" value="InterPro"/>
</dbReference>
<dbReference type="GO" id="GO:0019843">
    <property type="term" value="F:rRNA binding"/>
    <property type="evidence" value="ECO:0007669"/>
    <property type="project" value="UniProtKB-UniRule"/>
</dbReference>
<comment type="function">
    <text evidence="6">One of the primary rRNA binding proteins, it binds directly to 16S rRNA where it nucleates assembly of the head domain of the 30S subunit. Is located at the subunit interface close to the decoding center, probably blocks exit of the E-site tRNA.</text>
</comment>
<dbReference type="InterPro" id="IPR005717">
    <property type="entry name" value="Ribosomal_uS7_bac/org-type"/>
</dbReference>
<name>A0A345UHY6_9BACT</name>
<accession>A0A345UHY6</accession>
<dbReference type="InterPro" id="IPR020606">
    <property type="entry name" value="Ribosomal_uS7_CS"/>
</dbReference>
<comment type="subunit">
    <text evidence="6">Part of the 30S ribosomal subunit. Contacts proteins S9 and S11.</text>
</comment>